<reference evidence="5 6" key="1">
    <citation type="submission" date="2015-12" db="EMBL/GenBank/DDBJ databases">
        <title>Draft genome sequence of Moniliophthora roreri, the causal agent of frosty pod rot of cacao.</title>
        <authorList>
            <person name="Aime M.C."/>
            <person name="Diaz-Valderrama J.R."/>
            <person name="Kijpornyongpan T."/>
            <person name="Phillips-Mora W."/>
        </authorList>
    </citation>
    <scope>NUCLEOTIDE SEQUENCE [LARGE SCALE GENOMIC DNA]</scope>
    <source>
        <strain evidence="5 6">MCA 2952</strain>
    </source>
</reference>
<dbReference type="EMBL" id="LATX01000668">
    <property type="protein sequence ID" value="KTB45554.1"/>
    <property type="molecule type" value="Genomic_DNA"/>
</dbReference>
<evidence type="ECO:0000259" key="4">
    <source>
        <dbReference type="Pfam" id="PF01370"/>
    </source>
</evidence>
<comment type="caution">
    <text evidence="5">The sequence shown here is derived from an EMBL/GenBank/DDBJ whole genome shotgun (WGS) entry which is preliminary data.</text>
</comment>
<proteinExistence type="inferred from homology"/>
<comment type="similarity">
    <text evidence="1">Belongs to the NAD(P)-dependent epimerase/dehydratase family.</text>
</comment>
<evidence type="ECO:0000313" key="5">
    <source>
        <dbReference type="EMBL" id="KTB45554.1"/>
    </source>
</evidence>
<dbReference type="AlphaFoldDB" id="A0A0W0GAG2"/>
<organism evidence="5 6">
    <name type="scientific">Moniliophthora roreri</name>
    <name type="common">Frosty pod rot fungus</name>
    <name type="synonym">Monilia roreri</name>
    <dbReference type="NCBI Taxonomy" id="221103"/>
    <lineage>
        <taxon>Eukaryota</taxon>
        <taxon>Fungi</taxon>
        <taxon>Dikarya</taxon>
        <taxon>Basidiomycota</taxon>
        <taxon>Agaricomycotina</taxon>
        <taxon>Agaricomycetes</taxon>
        <taxon>Agaricomycetidae</taxon>
        <taxon>Agaricales</taxon>
        <taxon>Marasmiineae</taxon>
        <taxon>Marasmiaceae</taxon>
        <taxon>Moniliophthora</taxon>
    </lineage>
</organism>
<dbReference type="Pfam" id="PF00535">
    <property type="entry name" value="Glycos_transf_2"/>
    <property type="match status" value="1"/>
</dbReference>
<evidence type="ECO:0008006" key="7">
    <source>
        <dbReference type="Google" id="ProtNLM"/>
    </source>
</evidence>
<name>A0A0W0GAG2_MONRR</name>
<feature type="domain" description="NAD-dependent epimerase/dehydratase" evidence="4">
    <location>
        <begin position="10"/>
        <end position="259"/>
    </location>
</feature>
<dbReference type="SUPFAM" id="SSF51735">
    <property type="entry name" value="NAD(P)-binding Rossmann-fold domains"/>
    <property type="match status" value="1"/>
</dbReference>
<evidence type="ECO:0000259" key="3">
    <source>
        <dbReference type="Pfam" id="PF00535"/>
    </source>
</evidence>
<dbReference type="eggNOG" id="KOG1429">
    <property type="taxonomic scope" value="Eukaryota"/>
</dbReference>
<dbReference type="Proteomes" id="UP000054988">
    <property type="component" value="Unassembled WGS sequence"/>
</dbReference>
<dbReference type="Gene3D" id="3.40.50.720">
    <property type="entry name" value="NAD(P)-binding Rossmann-like Domain"/>
    <property type="match status" value="1"/>
</dbReference>
<dbReference type="InterPro" id="IPR036291">
    <property type="entry name" value="NAD(P)-bd_dom_sf"/>
</dbReference>
<dbReference type="Gene3D" id="3.90.25.10">
    <property type="entry name" value="UDP-galactose 4-epimerase, domain 1"/>
    <property type="match status" value="1"/>
</dbReference>
<dbReference type="Pfam" id="PF01370">
    <property type="entry name" value="Epimerase"/>
    <property type="match status" value="1"/>
</dbReference>
<evidence type="ECO:0000256" key="2">
    <source>
        <dbReference type="ARBA" id="ARBA00023027"/>
    </source>
</evidence>
<dbReference type="SUPFAM" id="SSF53448">
    <property type="entry name" value="Nucleotide-diphospho-sugar transferases"/>
    <property type="match status" value="1"/>
</dbReference>
<dbReference type="InterPro" id="IPR001509">
    <property type="entry name" value="Epimerase_deHydtase"/>
</dbReference>
<dbReference type="PANTHER" id="PTHR43574">
    <property type="entry name" value="EPIMERASE-RELATED"/>
    <property type="match status" value="1"/>
</dbReference>
<feature type="domain" description="Glycosyltransferase 2-like" evidence="3">
    <location>
        <begin position="629"/>
        <end position="736"/>
    </location>
</feature>
<dbReference type="CDD" id="cd00761">
    <property type="entry name" value="Glyco_tranf_GTA_type"/>
    <property type="match status" value="1"/>
</dbReference>
<dbReference type="InterPro" id="IPR029044">
    <property type="entry name" value="Nucleotide-diphossugar_trans"/>
</dbReference>
<keyword evidence="2" id="KW-0520">NAD</keyword>
<accession>A0A0W0GAG2</accession>
<protein>
    <recommendedName>
        <fullName evidence="7">Glycosyltransferase family 2 protein</fullName>
    </recommendedName>
</protein>
<evidence type="ECO:0000256" key="1">
    <source>
        <dbReference type="ARBA" id="ARBA00007637"/>
    </source>
</evidence>
<evidence type="ECO:0000313" key="6">
    <source>
        <dbReference type="Proteomes" id="UP000054988"/>
    </source>
</evidence>
<sequence length="1009" mass="113145">MASTAEEKLVLVTGGFGFIGSHVAAALYHKGFRVRIADISDQPSIGGTFWHEFKHGDLRDPSFCYQAVQGAHTVLHFAANMGGMGVIHQANDFTVYEDNHSMTLHLLQASLKAGVKCFFYASSACVYPNVLQTGDVDISLQEEDAWKHHPPAPQGLYGLEKLHSEILVHQFSSQMDIRIARFHNVFGPGGVWFGGREKALAALMRKALVCNLLKDAAPPPTLEIWGDGKQRRSFLYIEDAVEGVMRLLESGCREAVNIGSDRSVTIKELADIALRCTGLDPKLIEFSYDLGKPLGWTPSTSLETGMQQTGEWIGQQLNIFLDQSAIVDRQETLQTLLRSQVIQLTSSPITFGILLPVTSRGSSHPSDCLHNLSQFTSSLLRTTHRDTRRTLCGQIYKVVAFLGIDHDDQFLLASEGAKHCRAEVILHAGGIQDVRTVICEEPRGHVCAIWRKLAEKAWNEGCDYTVLMGDDVVLRDDNWMSAAHKEFTDIAASRNLPHGFGCVAFTDISFPGMPTFPILHRTHLDIFKGKVVPDIFINQDGDPFLFQLYRRFGCSTMFSSTLSNGIGGEGAARYEKLHAKEWTFEPLDDATSEAQKWLADNHPESTIPGNTGERSLSKPDASRKITIDVVIPCYRVLVPILETILNLKSSPSCEVMFIVIIDNPSSPDIATLKGMFEHRPDIRIRVNEVNMGASESRNRGVRESAADWVHFLDDDIQPRPDLLFEAEKVIRKHPDAAGFVGNALFPVANTVFTMAVHLAGVTYFWDIANKIDTDLPWGVTANLITRRLKDGIEYDRIFPKTGGGEDIDYCRKKRGYSLQHRREAFFAAPEVVVTHPWWNEGKRSYWRFYMWSVGDGALIKLYPEHSYRDHTPNSAELILLCILGAAGAIVTRHLSPIFFVKALAATVLANVIHDCYRHLWRNPDRIQNMKSTIMGIWWVIAVIESSFIRMFSEIGRLRGLLGRREWMQTGKRFDWFAGRWGDGPMNEERLNGKQRFGLAAFLFLLISIL</sequence>
<dbReference type="Gene3D" id="3.90.550.10">
    <property type="entry name" value="Spore Coat Polysaccharide Biosynthesis Protein SpsA, Chain A"/>
    <property type="match status" value="1"/>
</dbReference>
<gene>
    <name evidence="5" type="ORF">WG66_1901</name>
</gene>
<dbReference type="InterPro" id="IPR001173">
    <property type="entry name" value="Glyco_trans_2-like"/>
</dbReference>